<evidence type="ECO:0000313" key="3">
    <source>
        <dbReference type="EMBL" id="CEO94995.1"/>
    </source>
</evidence>
<protein>
    <recommendedName>
        <fullName evidence="5">FAD assembly factor SdhE</fullName>
    </recommendedName>
</protein>
<gene>
    <name evidence="3" type="ORF">PBRA_003808</name>
</gene>
<reference evidence="3 4" key="1">
    <citation type="submission" date="2015-02" db="EMBL/GenBank/DDBJ databases">
        <authorList>
            <person name="Chooi Y.-H."/>
        </authorList>
    </citation>
    <scope>NUCLEOTIDE SEQUENCE [LARGE SCALE GENOMIC DNA]</scope>
    <source>
        <strain evidence="3">E3</strain>
    </source>
</reference>
<evidence type="ECO:0000313" key="4">
    <source>
        <dbReference type="Proteomes" id="UP000039324"/>
    </source>
</evidence>
<sequence>MPIASTLGHDARVKRAIWRAWQCGIKEAELVLGPWASANAAKLGTEGLADFEAVLDHESPDLVSWITNPASSPPEPIRNSPVMADILKFANRNRPASVPSSSHPAATPSSHA</sequence>
<dbReference type="OrthoDB" id="284292at2759"/>
<dbReference type="PANTHER" id="PTHR12469">
    <property type="entry name" value="PROTEIN EMI5 HOMOLOG, MITOCHONDRIAL"/>
    <property type="match status" value="1"/>
</dbReference>
<dbReference type="Proteomes" id="UP000039324">
    <property type="component" value="Unassembled WGS sequence"/>
</dbReference>
<dbReference type="InterPro" id="IPR036714">
    <property type="entry name" value="SDH_sf"/>
</dbReference>
<dbReference type="AlphaFoldDB" id="A0A0G4IIQ0"/>
<dbReference type="GO" id="GO:0006121">
    <property type="term" value="P:mitochondrial electron transport, succinate to ubiquinone"/>
    <property type="evidence" value="ECO:0007669"/>
    <property type="project" value="TreeGrafter"/>
</dbReference>
<accession>A0A0G4IIQ0</accession>
<evidence type="ECO:0008006" key="5">
    <source>
        <dbReference type="Google" id="ProtNLM"/>
    </source>
</evidence>
<keyword evidence="4" id="KW-1185">Reference proteome</keyword>
<dbReference type="Pfam" id="PF03937">
    <property type="entry name" value="Sdh5"/>
    <property type="match status" value="1"/>
</dbReference>
<evidence type="ECO:0000256" key="2">
    <source>
        <dbReference type="SAM" id="MobiDB-lite"/>
    </source>
</evidence>
<evidence type="ECO:0000256" key="1">
    <source>
        <dbReference type="ARBA" id="ARBA00023186"/>
    </source>
</evidence>
<feature type="compositionally biased region" description="Low complexity" evidence="2">
    <location>
        <begin position="95"/>
        <end position="112"/>
    </location>
</feature>
<feature type="region of interest" description="Disordered" evidence="2">
    <location>
        <begin position="93"/>
        <end position="112"/>
    </location>
</feature>
<dbReference type="Gene3D" id="1.10.150.250">
    <property type="entry name" value="Flavinator of succinate dehydrogenase"/>
    <property type="match status" value="1"/>
</dbReference>
<name>A0A0G4IIQ0_PLABS</name>
<dbReference type="STRING" id="37360.A0A0G4IIQ0"/>
<proteinExistence type="predicted"/>
<dbReference type="EMBL" id="CDSF01000002">
    <property type="protein sequence ID" value="CEO94995.1"/>
    <property type="molecule type" value="Genomic_DNA"/>
</dbReference>
<dbReference type="GO" id="GO:0005739">
    <property type="term" value="C:mitochondrion"/>
    <property type="evidence" value="ECO:0007669"/>
    <property type="project" value="TreeGrafter"/>
</dbReference>
<organism evidence="3 4">
    <name type="scientific">Plasmodiophora brassicae</name>
    <name type="common">Clubroot disease agent</name>
    <dbReference type="NCBI Taxonomy" id="37360"/>
    <lineage>
        <taxon>Eukaryota</taxon>
        <taxon>Sar</taxon>
        <taxon>Rhizaria</taxon>
        <taxon>Endomyxa</taxon>
        <taxon>Phytomyxea</taxon>
        <taxon>Plasmodiophorida</taxon>
        <taxon>Plasmodiophoridae</taxon>
        <taxon>Plasmodiophora</taxon>
    </lineage>
</organism>
<dbReference type="PANTHER" id="PTHR12469:SF2">
    <property type="entry name" value="SUCCINATE DEHYDROGENASE ASSEMBLY FACTOR 2, MITOCHONDRIAL"/>
    <property type="match status" value="1"/>
</dbReference>
<keyword evidence="1" id="KW-0143">Chaperone</keyword>
<dbReference type="GO" id="GO:0034553">
    <property type="term" value="P:mitochondrial respiratory chain complex II assembly"/>
    <property type="evidence" value="ECO:0007669"/>
    <property type="project" value="TreeGrafter"/>
</dbReference>
<dbReference type="InterPro" id="IPR005631">
    <property type="entry name" value="SDH"/>
</dbReference>
<dbReference type="GO" id="GO:0006099">
    <property type="term" value="P:tricarboxylic acid cycle"/>
    <property type="evidence" value="ECO:0007669"/>
    <property type="project" value="TreeGrafter"/>
</dbReference>
<dbReference type="SUPFAM" id="SSF109910">
    <property type="entry name" value="YgfY-like"/>
    <property type="match status" value="1"/>
</dbReference>